<dbReference type="FunFam" id="3.40.50.970:FF:000011">
    <property type="entry name" value="Pyruvate dehydrogenase E1 component"/>
    <property type="match status" value="1"/>
</dbReference>
<protein>
    <recommendedName>
        <fullName evidence="4 9">Pyruvate dehydrogenase E1 component</fullName>
        <ecNumber evidence="3 9">1.2.4.1</ecNumber>
    </recommendedName>
</protein>
<dbReference type="InterPro" id="IPR005474">
    <property type="entry name" value="Transketolase_N"/>
</dbReference>
<comment type="catalytic activity">
    <reaction evidence="8 9">
        <text>N(6)-[(R)-lipoyl]-L-lysyl-[protein] + pyruvate + H(+) = N(6)-[(R)-S(8)-acetyldihydrolipoyl]-L-lysyl-[protein] + CO2</text>
        <dbReference type="Rhea" id="RHEA:19189"/>
        <dbReference type="Rhea" id="RHEA-COMP:10474"/>
        <dbReference type="Rhea" id="RHEA-COMP:10478"/>
        <dbReference type="ChEBI" id="CHEBI:15361"/>
        <dbReference type="ChEBI" id="CHEBI:15378"/>
        <dbReference type="ChEBI" id="CHEBI:16526"/>
        <dbReference type="ChEBI" id="CHEBI:83099"/>
        <dbReference type="ChEBI" id="CHEBI:83111"/>
        <dbReference type="EC" id="1.2.4.1"/>
    </reaction>
</comment>
<dbReference type="Pfam" id="PF22613">
    <property type="entry name" value="Transketolase_C_1"/>
    <property type="match status" value="1"/>
</dbReference>
<keyword evidence="6 9" id="KW-0786">Thiamine pyrophosphate</keyword>
<dbReference type="EMBL" id="SJPY01000012">
    <property type="protein sequence ID" value="TWU34149.1"/>
    <property type="molecule type" value="Genomic_DNA"/>
</dbReference>
<evidence type="ECO:0000256" key="4">
    <source>
        <dbReference type="ARBA" id="ARBA00017172"/>
    </source>
</evidence>
<dbReference type="GO" id="GO:0004739">
    <property type="term" value="F:pyruvate dehydrogenase (acetyl-transferring) activity"/>
    <property type="evidence" value="ECO:0007669"/>
    <property type="project" value="UniProtKB-EC"/>
</dbReference>
<sequence length="914" mass="102679">MSDSKTVAQEVAQEEVKQNLGELTPHEVEVDLDTAETQEWLSSLDYVLKSKGADRVRFLLEQLRDRAAEEGIQSAEDTSTPYVNTIPVDEQPAFPGNRELERRIKSIVRWNAMAMVVRANKREGGVGGHISTFASSATLYEIAFNHFFKGRGEDGYSGDSIYFQGHASPGMYSRAYLEGRLTETHLENFRRELEPSPGLSSYPHPWLMPGFWEYPTVSMGLGPIMAIYQARFNEYLRDRGLKDTAGQHVWAFLGDGECDEPETLGAIGLAAREKLDNLIFVVNCNLQRLDGPVRGNSKIIQELESIFRGAGWNVIKVVWGDDWDNLLAKDTTGLLVKRMNEVVDGQYQKYTGMPGSYIREHFFGKYPELLKLVENYSDERLEKMRRGGHDPEKVYAAYKQATEMKNGRPTVILAKTVKGYGLGEAGEGRNVAHNQKKMNEEELLEFRTRFGIPISDEEVGKAPFYKPPANSQEIKYLKERRQLLGGSVPSRPEKHPTIEVPSIDDYRKVIKKMENKNISTTFAVVQTLIALCRDKKIGKYVVPIVPDESRTFGMEGMFRQFGIYAHAGQLYEPVDSEQITYYKEARDGQILEEGITEAGSMSSFNAAGTAYSCHGINMIPFFIYYSMFGFQRIGDLVWAAADMRAKGFMIGGTAGRTTLNGEGLQHQDGHSLLNAIAFPNVRAYDPAFAYEAVVIIMEGMKRMYQDGETCIYYLTVENDPYDHPVMPTGCEEGIIKGMYKYRSREVENAKARVQLFGSGAILNGVLAAQELLADQYGIASDVWSVTSYTQLRREAADCSRWNMLHPTEKPRRSYLEEVLEGVEGPFISASDYVRALGEQLQPWIPGDYYVLGTDGMGRSATRESLRRHFEVDKESIIIATLSRLCNAGLFTAAEVADAIKDLGYDADKPNPYFA</sequence>
<dbReference type="InterPro" id="IPR055152">
    <property type="entry name" value="Transketolase-like_C_2"/>
</dbReference>
<evidence type="ECO:0000256" key="2">
    <source>
        <dbReference type="ARBA" id="ARBA00003157"/>
    </source>
</evidence>
<feature type="domain" description="Transketolase N-terminal" evidence="12">
    <location>
        <begin position="161"/>
        <end position="325"/>
    </location>
</feature>
<feature type="region of interest" description="Disordered" evidence="11">
    <location>
        <begin position="1"/>
        <end position="22"/>
    </location>
</feature>
<dbReference type="Pfam" id="PF00456">
    <property type="entry name" value="Transketolase_N"/>
    <property type="match status" value="1"/>
</dbReference>
<organism evidence="15 16">
    <name type="scientific">Novipirellula aureliae</name>
    <dbReference type="NCBI Taxonomy" id="2527966"/>
    <lineage>
        <taxon>Bacteria</taxon>
        <taxon>Pseudomonadati</taxon>
        <taxon>Planctomycetota</taxon>
        <taxon>Planctomycetia</taxon>
        <taxon>Pirellulales</taxon>
        <taxon>Pirellulaceae</taxon>
        <taxon>Novipirellula</taxon>
    </lineage>
</organism>
<feature type="binding site" evidence="10">
    <location>
        <position position="287"/>
    </location>
    <ligand>
        <name>Mg(2+)</name>
        <dbReference type="ChEBI" id="CHEBI:18420"/>
    </ligand>
</feature>
<keyword evidence="10" id="KW-0479">Metal-binding</keyword>
<dbReference type="Pfam" id="PF17831">
    <property type="entry name" value="PDH_E1_M"/>
    <property type="match status" value="1"/>
</dbReference>
<evidence type="ECO:0000256" key="3">
    <source>
        <dbReference type="ARBA" id="ARBA00012281"/>
    </source>
</evidence>
<reference evidence="15 16" key="1">
    <citation type="submission" date="2019-02" db="EMBL/GenBank/DDBJ databases">
        <title>Deep-cultivation of Planctomycetes and their phenomic and genomic characterization uncovers novel biology.</title>
        <authorList>
            <person name="Wiegand S."/>
            <person name="Jogler M."/>
            <person name="Boedeker C."/>
            <person name="Pinto D."/>
            <person name="Vollmers J."/>
            <person name="Rivas-Marin E."/>
            <person name="Kohn T."/>
            <person name="Peeters S.H."/>
            <person name="Heuer A."/>
            <person name="Rast P."/>
            <person name="Oberbeckmann S."/>
            <person name="Bunk B."/>
            <person name="Jeske O."/>
            <person name="Meyerdierks A."/>
            <person name="Storesund J.E."/>
            <person name="Kallscheuer N."/>
            <person name="Luecker S."/>
            <person name="Lage O.M."/>
            <person name="Pohl T."/>
            <person name="Merkel B.J."/>
            <person name="Hornburger P."/>
            <person name="Mueller R.-W."/>
            <person name="Bruemmer F."/>
            <person name="Labrenz M."/>
            <person name="Spormann A.M."/>
            <person name="Op Den Camp H."/>
            <person name="Overmann J."/>
            <person name="Amann R."/>
            <person name="Jetten M.S.M."/>
            <person name="Mascher T."/>
            <person name="Medema M.H."/>
            <person name="Devos D.P."/>
            <person name="Kaster A.-K."/>
            <person name="Ovreas L."/>
            <person name="Rohde M."/>
            <person name="Galperin M.Y."/>
            <person name="Jogler C."/>
        </authorList>
    </citation>
    <scope>NUCLEOTIDE SEQUENCE [LARGE SCALE GENOMIC DNA]</scope>
    <source>
        <strain evidence="15 16">Q31b</strain>
    </source>
</reference>
<evidence type="ECO:0000256" key="10">
    <source>
        <dbReference type="PIRSR" id="PIRSR000156-1"/>
    </source>
</evidence>
<feature type="domain" description="Pyruvate dehydrogenase E1 component middle" evidence="13">
    <location>
        <begin position="499"/>
        <end position="724"/>
    </location>
</feature>
<gene>
    <name evidence="15" type="primary">aceE_5</name>
    <name evidence="15" type="ORF">Q31b_56200</name>
</gene>
<dbReference type="PANTHER" id="PTHR43825">
    <property type="entry name" value="PYRUVATE DEHYDROGENASE E1 COMPONENT"/>
    <property type="match status" value="1"/>
</dbReference>
<dbReference type="PIRSF" id="PIRSF000156">
    <property type="entry name" value="Pyruvate_dh_E1"/>
    <property type="match status" value="1"/>
</dbReference>
<evidence type="ECO:0000256" key="8">
    <source>
        <dbReference type="ARBA" id="ARBA00051231"/>
    </source>
</evidence>
<feature type="binding site" evidence="10">
    <location>
        <position position="255"/>
    </location>
    <ligand>
        <name>Mg(2+)</name>
        <dbReference type="ChEBI" id="CHEBI:18420"/>
    </ligand>
</feature>
<dbReference type="InterPro" id="IPR029061">
    <property type="entry name" value="THDP-binding"/>
</dbReference>
<dbReference type="AlphaFoldDB" id="A0A5C6DGP3"/>
<dbReference type="GO" id="GO:0046872">
    <property type="term" value="F:metal ion binding"/>
    <property type="evidence" value="ECO:0007669"/>
    <property type="project" value="UniProtKB-KW"/>
</dbReference>
<dbReference type="InterPro" id="IPR009014">
    <property type="entry name" value="Transketo_C/PFOR_II"/>
</dbReference>
<keyword evidence="10" id="KW-0460">Magnesium</keyword>
<name>A0A5C6DGP3_9BACT</name>
<dbReference type="Gene3D" id="3.40.50.920">
    <property type="match status" value="1"/>
</dbReference>
<evidence type="ECO:0000256" key="9">
    <source>
        <dbReference type="PIRNR" id="PIRNR000156"/>
    </source>
</evidence>
<dbReference type="InterPro" id="IPR051157">
    <property type="entry name" value="PDH/Transketolase"/>
</dbReference>
<dbReference type="InterPro" id="IPR004660">
    <property type="entry name" value="PDH_E1"/>
</dbReference>
<accession>A0A5C6DGP3</accession>
<dbReference type="EC" id="1.2.4.1" evidence="3 9"/>
<evidence type="ECO:0000259" key="14">
    <source>
        <dbReference type="Pfam" id="PF22613"/>
    </source>
</evidence>
<evidence type="ECO:0000256" key="6">
    <source>
        <dbReference type="ARBA" id="ARBA00023052"/>
    </source>
</evidence>
<evidence type="ECO:0000259" key="13">
    <source>
        <dbReference type="Pfam" id="PF17831"/>
    </source>
</evidence>
<dbReference type="CDD" id="cd02017">
    <property type="entry name" value="TPP_E1_EcPDC_like"/>
    <property type="match status" value="1"/>
</dbReference>
<dbReference type="NCBIfam" id="TIGR00759">
    <property type="entry name" value="aceE"/>
    <property type="match status" value="1"/>
</dbReference>
<comment type="cofactor">
    <cofactor evidence="10">
        <name>Mg(2+)</name>
        <dbReference type="ChEBI" id="CHEBI:18420"/>
    </cofactor>
</comment>
<keyword evidence="7 9" id="KW-0670">Pyruvate</keyword>
<dbReference type="SUPFAM" id="SSF52922">
    <property type="entry name" value="TK C-terminal domain-like"/>
    <property type="match status" value="1"/>
</dbReference>
<evidence type="ECO:0000313" key="16">
    <source>
        <dbReference type="Proteomes" id="UP000315471"/>
    </source>
</evidence>
<keyword evidence="16" id="KW-1185">Reference proteome</keyword>
<dbReference type="PANTHER" id="PTHR43825:SF3">
    <property type="entry name" value="PYRUVATE DEHYDROGENASE E1 COMPONENT"/>
    <property type="match status" value="1"/>
</dbReference>
<dbReference type="SUPFAM" id="SSF52518">
    <property type="entry name" value="Thiamin diphosphate-binding fold (THDP-binding)"/>
    <property type="match status" value="2"/>
</dbReference>
<evidence type="ECO:0000256" key="11">
    <source>
        <dbReference type="SAM" id="MobiDB-lite"/>
    </source>
</evidence>
<dbReference type="RefSeq" id="WP_146602682.1">
    <property type="nucleotide sequence ID" value="NZ_SJPY01000012.1"/>
</dbReference>
<dbReference type="Proteomes" id="UP000315471">
    <property type="component" value="Unassembled WGS sequence"/>
</dbReference>
<comment type="function">
    <text evidence="2 9">Component of the pyruvate dehydrogenase (PDH) complex, that catalyzes the overall conversion of pyruvate to acetyl-CoA and CO(2).</text>
</comment>
<evidence type="ECO:0000256" key="1">
    <source>
        <dbReference type="ARBA" id="ARBA00001964"/>
    </source>
</evidence>
<feature type="binding site" evidence="10">
    <location>
        <position position="285"/>
    </location>
    <ligand>
        <name>Mg(2+)</name>
        <dbReference type="ChEBI" id="CHEBI:18420"/>
    </ligand>
</feature>
<comment type="caution">
    <text evidence="15">The sequence shown here is derived from an EMBL/GenBank/DDBJ whole genome shotgun (WGS) entry which is preliminary data.</text>
</comment>
<evidence type="ECO:0000259" key="12">
    <source>
        <dbReference type="Pfam" id="PF00456"/>
    </source>
</evidence>
<comment type="cofactor">
    <cofactor evidence="1 9">
        <name>thiamine diphosphate</name>
        <dbReference type="ChEBI" id="CHEBI:58937"/>
    </cofactor>
</comment>
<dbReference type="Gene3D" id="3.40.50.970">
    <property type="match status" value="2"/>
</dbReference>
<dbReference type="InterPro" id="IPR041621">
    <property type="entry name" value="PDH_E1_M"/>
</dbReference>
<keyword evidence="5 9" id="KW-0560">Oxidoreductase</keyword>
<proteinExistence type="predicted"/>
<dbReference type="OrthoDB" id="9759664at2"/>
<dbReference type="InterPro" id="IPR035807">
    <property type="entry name" value="PDC_E1_N"/>
</dbReference>
<evidence type="ECO:0000313" key="15">
    <source>
        <dbReference type="EMBL" id="TWU34149.1"/>
    </source>
</evidence>
<evidence type="ECO:0000256" key="5">
    <source>
        <dbReference type="ARBA" id="ARBA00023002"/>
    </source>
</evidence>
<feature type="domain" description="Transketolase-like C-terminal" evidence="14">
    <location>
        <begin position="737"/>
        <end position="872"/>
    </location>
</feature>
<evidence type="ECO:0000256" key="7">
    <source>
        <dbReference type="ARBA" id="ARBA00023317"/>
    </source>
</evidence>